<dbReference type="FunFam" id="1.20.5.340:FF:000001">
    <property type="entry name" value="Tropomyosin alpha-1 chain isoform 2"/>
    <property type="match status" value="1"/>
</dbReference>
<reference evidence="3" key="1">
    <citation type="submission" date="2018-11" db="EMBL/GenBank/DDBJ databases">
        <authorList>
            <consortium name="Pathogen Informatics"/>
        </authorList>
    </citation>
    <scope>NUCLEOTIDE SEQUENCE [LARGE SCALE GENOMIC DNA]</scope>
</reference>
<dbReference type="EMBL" id="UYWY01027326">
    <property type="protein sequence ID" value="VDM51012.1"/>
    <property type="molecule type" value="Genomic_DNA"/>
</dbReference>
<organism evidence="3">
    <name type="scientific">Toxocara canis</name>
    <name type="common">Canine roundworm</name>
    <dbReference type="NCBI Taxonomy" id="6265"/>
    <lineage>
        <taxon>Eukaryota</taxon>
        <taxon>Metazoa</taxon>
        <taxon>Ecdysozoa</taxon>
        <taxon>Nematoda</taxon>
        <taxon>Chromadorea</taxon>
        <taxon>Rhabditida</taxon>
        <taxon>Spirurina</taxon>
        <taxon>Ascaridomorpha</taxon>
        <taxon>Ascaridoidea</taxon>
        <taxon>Toxocaridae</taxon>
        <taxon>Toxocara</taxon>
    </lineage>
</organism>
<accession>A0A3P7IXN0</accession>
<dbReference type="SUPFAM" id="SSF57997">
    <property type="entry name" value="Tropomyosin"/>
    <property type="match status" value="1"/>
</dbReference>
<dbReference type="Gene3D" id="1.20.5.340">
    <property type="match status" value="1"/>
</dbReference>
<dbReference type="AlphaFoldDB" id="A0A3P7IXN0"/>
<evidence type="ECO:0000256" key="2">
    <source>
        <dbReference type="SAM" id="MobiDB-lite"/>
    </source>
</evidence>
<protein>
    <recommendedName>
        <fullName evidence="4">Tropomyosin</fullName>
    </recommendedName>
</protein>
<proteinExistence type="predicted"/>
<gene>
    <name evidence="3" type="ORF">TCNE_LOCUS19691</name>
</gene>
<keyword evidence="1" id="KW-0175">Coiled coil</keyword>
<sequence length="94" mass="10795">MDRADAAEEKVRQMTDKLERIEEELRDTQKKMMQTENDLDKAQEDLSVANSNLEEKEKKVQEDLLVVPLPAKDIKACTFDFQKFTYPASSDGQG</sequence>
<name>A0A3P7IXN0_TOXCA</name>
<evidence type="ECO:0000256" key="1">
    <source>
        <dbReference type="ARBA" id="ARBA00023054"/>
    </source>
</evidence>
<evidence type="ECO:0000313" key="3">
    <source>
        <dbReference type="EMBL" id="VDM51012.1"/>
    </source>
</evidence>
<evidence type="ECO:0008006" key="4">
    <source>
        <dbReference type="Google" id="ProtNLM"/>
    </source>
</evidence>
<feature type="region of interest" description="Disordered" evidence="2">
    <location>
        <begin position="1"/>
        <end position="35"/>
    </location>
</feature>
<feature type="compositionally biased region" description="Basic and acidic residues" evidence="2">
    <location>
        <begin position="1"/>
        <end position="20"/>
    </location>
</feature>